<name>A0AAV2VT73_9VIBR</name>
<dbReference type="Proteomes" id="UP000018211">
    <property type="component" value="Unassembled WGS sequence"/>
</dbReference>
<reference evidence="1 2" key="1">
    <citation type="journal article" date="2013" name="ISME J.">
        <title>Comparative genomics of pathogenic lineages of Vibrio nigripulchritudo identifies virulence-associated traits.</title>
        <authorList>
            <person name="Goudenege D."/>
            <person name="Labreuche Y."/>
            <person name="Krin E."/>
            <person name="Ansquer D."/>
            <person name="Mangenot S."/>
            <person name="Calteau A."/>
            <person name="Medigue C."/>
            <person name="Mazel D."/>
            <person name="Polz M.F."/>
            <person name="Le Roux F."/>
        </authorList>
    </citation>
    <scope>NUCLEOTIDE SEQUENCE [LARGE SCALE GENOMIC DNA]</scope>
    <source>
        <strain evidence="1 2">SOn1</strain>
    </source>
</reference>
<gene>
    <name evidence="1" type="ORF">VIBNISOn1_300033</name>
</gene>
<organism evidence="1 2">
    <name type="scientific">Vibrio nigripulchritudo SOn1</name>
    <dbReference type="NCBI Taxonomy" id="1238450"/>
    <lineage>
        <taxon>Bacteria</taxon>
        <taxon>Pseudomonadati</taxon>
        <taxon>Pseudomonadota</taxon>
        <taxon>Gammaproteobacteria</taxon>
        <taxon>Vibrionales</taxon>
        <taxon>Vibrionaceae</taxon>
        <taxon>Vibrio</taxon>
    </lineage>
</organism>
<protein>
    <submittedName>
        <fullName evidence="1">Uncharacterized protein</fullName>
    </submittedName>
</protein>
<evidence type="ECO:0000313" key="2">
    <source>
        <dbReference type="Proteomes" id="UP000018211"/>
    </source>
</evidence>
<dbReference type="RefSeq" id="WP_022612359.1">
    <property type="nucleotide sequence ID" value="NZ_LK391965.1"/>
</dbReference>
<accession>A0AAV2VT73</accession>
<evidence type="ECO:0000313" key="1">
    <source>
        <dbReference type="EMBL" id="CCO47608.1"/>
    </source>
</evidence>
<sequence>MSNIAGKAYAMNVVTPVKWYWRWLNKFIFWAVNSNAMSLVGASLNGLLTLSLIHYARWAIVKPSEFPRLSEDQPKETIKYSYMFFFSNFNGSWAQYVDSFHSSIPSGLNLFWYKNVKYPGSVPLQPFHDYITYNQVWTNHYYSAYPMAASNDVKSGQQVRDSLSDFIKGTPANETADDFKKRYEALTLDLQDHIGMMAPAPIVSMSADAVEKRLAQAS</sequence>
<dbReference type="EMBL" id="CAOF01000121">
    <property type="protein sequence ID" value="CCO47608.1"/>
    <property type="molecule type" value="Genomic_DNA"/>
</dbReference>
<dbReference type="AlphaFoldDB" id="A0AAV2VT73"/>
<comment type="caution">
    <text evidence="1">The sequence shown here is derived from an EMBL/GenBank/DDBJ whole genome shotgun (WGS) entry which is preliminary data.</text>
</comment>
<proteinExistence type="predicted"/>